<evidence type="ECO:0000313" key="2">
    <source>
        <dbReference type="EMBL" id="EQB61732.1"/>
    </source>
</evidence>
<organism evidence="2 3">
    <name type="scientific">Vairimorpha apis BRL 01</name>
    <dbReference type="NCBI Taxonomy" id="1037528"/>
    <lineage>
        <taxon>Eukaryota</taxon>
        <taxon>Fungi</taxon>
        <taxon>Fungi incertae sedis</taxon>
        <taxon>Microsporidia</taxon>
        <taxon>Nosematidae</taxon>
        <taxon>Vairimorpha</taxon>
    </lineage>
</organism>
<sequence>MKSSKPQIGMKALKQEMIDLKADQHKFDEQIKEYENKIEEIKRSDAKNSPKYPLLTKNKELNLTIKELLSNRKECYDKMEEITDAYGDLGQKHKEAVRYMSTEAIDKRLKDINMEMLKFPCSTQQSKVFENEIKDLKIKKQEIENEQKKFEIIKQAQEKYYALKDNVRELSKQISELKKEINNNMDQIKALDSIDQKMNPQVESLQKNITELKNKKLEMKARETVLQQEISKKREEYNIFQQKKVIQEAYEKKKKEILEKIQEFEKQKEKLGFEKTKCDSSKFDSLIFFLGNMKGNSNDKITFPIDVAMSLSQFKIRIPSQFSQIPLTIDELKIKKIDFVKDVAVRIKELDEEIGRIDEAIKKKKDF</sequence>
<reference evidence="2 3" key="1">
    <citation type="journal article" date="2013" name="BMC Genomics">
        <title>Genome sequencing and comparative genomics of honey bee microsporidia, Nosema apis reveal novel insights into host-parasite interactions.</title>
        <authorList>
            <person name="Chen Yp."/>
            <person name="Pettis J.S."/>
            <person name="Zhao Y."/>
            <person name="Liu X."/>
            <person name="Tallon L.J."/>
            <person name="Sadzewicz L.D."/>
            <person name="Li R."/>
            <person name="Zheng H."/>
            <person name="Huang S."/>
            <person name="Zhang X."/>
            <person name="Hamilton M.C."/>
            <person name="Pernal S.F."/>
            <person name="Melathopoulos A.P."/>
            <person name="Yan X."/>
            <person name="Evans J.D."/>
        </authorList>
    </citation>
    <scope>NUCLEOTIDE SEQUENCE [LARGE SCALE GENOMIC DNA]</scope>
    <source>
        <strain evidence="2 3">BRL 01</strain>
    </source>
</reference>
<dbReference type="HOGENOM" id="CLU_055474_0_0_1"/>
<accession>T0L2G1</accession>
<evidence type="ECO:0000313" key="3">
    <source>
        <dbReference type="Proteomes" id="UP000053780"/>
    </source>
</evidence>
<dbReference type="OrthoDB" id="2195113at2759"/>
<proteinExistence type="predicted"/>
<feature type="coiled-coil region" evidence="1">
    <location>
        <begin position="126"/>
        <end position="274"/>
    </location>
</feature>
<keyword evidence="1" id="KW-0175">Coiled coil</keyword>
<name>T0L2G1_9MICR</name>
<dbReference type="Proteomes" id="UP000053780">
    <property type="component" value="Unassembled WGS sequence"/>
</dbReference>
<dbReference type="AlphaFoldDB" id="T0L2G1"/>
<keyword evidence="3" id="KW-1185">Reference proteome</keyword>
<dbReference type="VEuPathDB" id="MicrosporidiaDB:NAPIS_ORF00692"/>
<feature type="coiled-coil region" evidence="1">
    <location>
        <begin position="10"/>
        <end position="44"/>
    </location>
</feature>
<gene>
    <name evidence="2" type="ORF">NAPIS_ORF00692</name>
</gene>
<evidence type="ECO:0000256" key="1">
    <source>
        <dbReference type="SAM" id="Coils"/>
    </source>
</evidence>
<dbReference type="EMBL" id="KE647100">
    <property type="protein sequence ID" value="EQB61732.1"/>
    <property type="molecule type" value="Genomic_DNA"/>
</dbReference>
<protein>
    <submittedName>
        <fullName evidence="2">Uncharacterized protein</fullName>
    </submittedName>
</protein>